<gene>
    <name evidence="3" type="ORF">ACFOGP_21550</name>
</gene>
<evidence type="ECO:0000259" key="2">
    <source>
        <dbReference type="SMART" id="SM00470"/>
    </source>
</evidence>
<organism evidence="3 4">
    <name type="scientific">Psychromarinibacter halotolerans</name>
    <dbReference type="NCBI Taxonomy" id="1775175"/>
    <lineage>
        <taxon>Bacteria</taxon>
        <taxon>Pseudomonadati</taxon>
        <taxon>Pseudomonadota</taxon>
        <taxon>Alphaproteobacteria</taxon>
        <taxon>Rhodobacterales</taxon>
        <taxon>Paracoccaceae</taxon>
        <taxon>Psychromarinibacter</taxon>
    </lineage>
</organism>
<dbReference type="InterPro" id="IPR036086">
    <property type="entry name" value="ParB/Sulfiredoxin_sf"/>
</dbReference>
<name>A0ABV7GUW6_9RHOB</name>
<feature type="domain" description="ParB-like N-terminal" evidence="2">
    <location>
        <begin position="26"/>
        <end position="116"/>
    </location>
</feature>
<dbReference type="SMART" id="SM00470">
    <property type="entry name" value="ParB"/>
    <property type="match status" value="1"/>
</dbReference>
<dbReference type="EMBL" id="JBHRTB010000010">
    <property type="protein sequence ID" value="MFC3145320.1"/>
    <property type="molecule type" value="Genomic_DNA"/>
</dbReference>
<keyword evidence="4" id="KW-1185">Reference proteome</keyword>
<dbReference type="SUPFAM" id="SSF110849">
    <property type="entry name" value="ParB/Sulfiredoxin"/>
    <property type="match status" value="1"/>
</dbReference>
<dbReference type="Pfam" id="PF02195">
    <property type="entry name" value="ParB_N"/>
    <property type="match status" value="1"/>
</dbReference>
<dbReference type="CDD" id="cd16387">
    <property type="entry name" value="ParB_N_Srx"/>
    <property type="match status" value="1"/>
</dbReference>
<feature type="compositionally biased region" description="Basic and acidic residues" evidence="1">
    <location>
        <begin position="288"/>
        <end position="304"/>
    </location>
</feature>
<evidence type="ECO:0000313" key="3">
    <source>
        <dbReference type="EMBL" id="MFC3145320.1"/>
    </source>
</evidence>
<dbReference type="InterPro" id="IPR003115">
    <property type="entry name" value="ParB_N"/>
</dbReference>
<feature type="region of interest" description="Disordered" evidence="1">
    <location>
        <begin position="274"/>
        <end position="336"/>
    </location>
</feature>
<comment type="caution">
    <text evidence="3">The sequence shown here is derived from an EMBL/GenBank/DDBJ whole genome shotgun (WGS) entry which is preliminary data.</text>
</comment>
<evidence type="ECO:0000313" key="4">
    <source>
        <dbReference type="Proteomes" id="UP001595632"/>
    </source>
</evidence>
<evidence type="ECO:0000256" key="1">
    <source>
        <dbReference type="SAM" id="MobiDB-lite"/>
    </source>
</evidence>
<proteinExistence type="predicted"/>
<dbReference type="Proteomes" id="UP001595632">
    <property type="component" value="Unassembled WGS sequence"/>
</dbReference>
<dbReference type="RefSeq" id="WP_275635126.1">
    <property type="nucleotide sequence ID" value="NZ_JARGYD010000020.1"/>
</dbReference>
<dbReference type="Gene3D" id="3.90.1530.10">
    <property type="entry name" value="Conserved hypothetical protein from pyrococcus furiosus pfu- 392566-001, ParB domain"/>
    <property type="match status" value="1"/>
</dbReference>
<sequence length="336" mass="36618">MEHFRTIDIGTRPKITGHIEAEPPLEWVPIKSLVIDGAYQRPLLTANWKAITAIATAFTWARFTPVLLSPTVDGRYAVIDGQHRAHAALMRGYDRIPAMIVRMSAAEQAAAFAHVNGDTVKITLFHVYKAALAARTAWAVKAEAAVAASGCRLMTLHKSSPEKKPGEVFAIALIRTLVERGKADVVTAGLKAIRDSTSVDEALMYSANVLRPWLETLATSPEFLDKPLAEFLADVDLLEIEQRVDARRKASGDRGPRAAQLRLEIQRALTTWSAAPQKARLPAPPSIEPKEVTPEPRAVSRADEAFGQALAREPKPKVGSKLSSFAEAGKRRAMGI</sequence>
<protein>
    <submittedName>
        <fullName evidence="3">ParB/Srx family N-terminal domain-containing protein</fullName>
    </submittedName>
</protein>
<accession>A0ABV7GUW6</accession>
<reference evidence="4" key="1">
    <citation type="journal article" date="2019" name="Int. J. Syst. Evol. Microbiol.">
        <title>The Global Catalogue of Microorganisms (GCM) 10K type strain sequencing project: providing services to taxonomists for standard genome sequencing and annotation.</title>
        <authorList>
            <consortium name="The Broad Institute Genomics Platform"/>
            <consortium name="The Broad Institute Genome Sequencing Center for Infectious Disease"/>
            <person name="Wu L."/>
            <person name="Ma J."/>
        </authorList>
    </citation>
    <scope>NUCLEOTIDE SEQUENCE [LARGE SCALE GENOMIC DNA]</scope>
    <source>
        <strain evidence="4">KCTC 52366</strain>
    </source>
</reference>